<accession>A0A3B0TEP1</accession>
<dbReference type="AlphaFoldDB" id="A0A3B0TEP1"/>
<sequence length="364" mass="38875">MDGAKKDQQTGRWDFWIDRGGTFTDIVARRPDGWLEAAKLLSENPGAYDDAALEGIRRFLGVAGNAPIPADRIAEVKMGTTVATNALLERHGDRTVLVTTAGFGDALEIGYQARPRLFDLHIVKPELLYESVVEVPERIRVDGTVEMPLDADTARARLEAAYATGIRAAAIVFMHAYRYPDHEARVAKIAAEIGFTQISVSHEVSPLMKLVGRGDTTVVDAYLTPILRRYVDKVAGELSIGAGPAKLKFMQSSGGLADATKFAGKDAILSGPAGGVVGAVQTSAMAGFDKIIGFDMGGTSTDVSHYNGVYERAFETEVAGVRMRAPMMRIHTVAAGGGSLLIYDGARFRVGPQSAGADPGPKCY</sequence>
<dbReference type="InterPro" id="IPR045079">
    <property type="entry name" value="Oxoprolinase-like"/>
</dbReference>
<name>A0A3B0TEP1_9ZZZZ</name>
<evidence type="ECO:0000313" key="3">
    <source>
        <dbReference type="EMBL" id="VAW11807.1"/>
    </source>
</evidence>
<dbReference type="GO" id="GO:0006749">
    <property type="term" value="P:glutathione metabolic process"/>
    <property type="evidence" value="ECO:0007669"/>
    <property type="project" value="TreeGrafter"/>
</dbReference>
<dbReference type="Pfam" id="PF05378">
    <property type="entry name" value="Hydant_A_N"/>
    <property type="match status" value="1"/>
</dbReference>
<dbReference type="InterPro" id="IPR008040">
    <property type="entry name" value="Hydant_A_N"/>
</dbReference>
<evidence type="ECO:0000259" key="1">
    <source>
        <dbReference type="Pfam" id="PF01968"/>
    </source>
</evidence>
<proteinExistence type="predicted"/>
<dbReference type="EC" id="3.5.2.9" evidence="3"/>
<keyword evidence="3" id="KW-0378">Hydrolase</keyword>
<dbReference type="GO" id="GO:0017168">
    <property type="term" value="F:5-oxoprolinase (ATP-hydrolyzing) activity"/>
    <property type="evidence" value="ECO:0007669"/>
    <property type="project" value="UniProtKB-EC"/>
</dbReference>
<feature type="domain" description="Hydantoinase/oxoprolinase N-terminal" evidence="2">
    <location>
        <begin position="15"/>
        <end position="193"/>
    </location>
</feature>
<dbReference type="EMBL" id="UOEM01000034">
    <property type="protein sequence ID" value="VAW11807.1"/>
    <property type="molecule type" value="Genomic_DNA"/>
</dbReference>
<feature type="non-terminal residue" evidence="3">
    <location>
        <position position="364"/>
    </location>
</feature>
<dbReference type="InterPro" id="IPR002821">
    <property type="entry name" value="Hydantoinase_A"/>
</dbReference>
<reference evidence="3" key="1">
    <citation type="submission" date="2018-06" db="EMBL/GenBank/DDBJ databases">
        <authorList>
            <person name="Zhirakovskaya E."/>
        </authorList>
    </citation>
    <scope>NUCLEOTIDE SEQUENCE</scope>
</reference>
<feature type="domain" description="Hydantoinase A/oxoprolinase" evidence="1">
    <location>
        <begin position="213"/>
        <end position="364"/>
    </location>
</feature>
<dbReference type="GO" id="GO:0005829">
    <property type="term" value="C:cytosol"/>
    <property type="evidence" value="ECO:0007669"/>
    <property type="project" value="TreeGrafter"/>
</dbReference>
<protein>
    <submittedName>
        <fullName evidence="3">5-oxoprolinase, HyuA-like domain / 5-oxoprolinase, HyuB-like domain</fullName>
        <ecNumber evidence="3">3.5.2.9</ecNumber>
    </submittedName>
</protein>
<dbReference type="PANTHER" id="PTHR11365">
    <property type="entry name" value="5-OXOPROLINASE RELATED"/>
    <property type="match status" value="1"/>
</dbReference>
<dbReference type="PANTHER" id="PTHR11365:SF23">
    <property type="entry name" value="HYPOTHETICAL 5-OXOPROLINASE (EUROFUNG)-RELATED"/>
    <property type="match status" value="1"/>
</dbReference>
<dbReference type="Pfam" id="PF01968">
    <property type="entry name" value="Hydantoinase_A"/>
    <property type="match status" value="1"/>
</dbReference>
<evidence type="ECO:0000259" key="2">
    <source>
        <dbReference type="Pfam" id="PF05378"/>
    </source>
</evidence>
<organism evidence="3">
    <name type="scientific">hydrothermal vent metagenome</name>
    <dbReference type="NCBI Taxonomy" id="652676"/>
    <lineage>
        <taxon>unclassified sequences</taxon>
        <taxon>metagenomes</taxon>
        <taxon>ecological metagenomes</taxon>
    </lineage>
</organism>
<gene>
    <name evidence="3" type="ORF">MNBD_ALPHA09-774</name>
</gene>